<evidence type="ECO:0000256" key="8">
    <source>
        <dbReference type="ARBA" id="ARBA00023170"/>
    </source>
</evidence>
<organism evidence="11 12">
    <name type="scientific">Zophobas morio</name>
    <dbReference type="NCBI Taxonomy" id="2755281"/>
    <lineage>
        <taxon>Eukaryota</taxon>
        <taxon>Metazoa</taxon>
        <taxon>Ecdysozoa</taxon>
        <taxon>Arthropoda</taxon>
        <taxon>Hexapoda</taxon>
        <taxon>Insecta</taxon>
        <taxon>Pterygota</taxon>
        <taxon>Neoptera</taxon>
        <taxon>Endopterygota</taxon>
        <taxon>Coleoptera</taxon>
        <taxon>Polyphaga</taxon>
        <taxon>Cucujiformia</taxon>
        <taxon>Tenebrionidae</taxon>
        <taxon>Zophobas</taxon>
    </lineage>
</organism>
<comment type="subcellular location">
    <subcellularLocation>
        <location evidence="1 10">Cell membrane</location>
        <topology evidence="1 10">Multi-pass membrane protein</topology>
    </subcellularLocation>
</comment>
<protein>
    <recommendedName>
        <fullName evidence="10">Odorant receptor</fullName>
    </recommendedName>
</protein>
<gene>
    <name evidence="11" type="ORF">Zmor_007680</name>
</gene>
<evidence type="ECO:0000256" key="5">
    <source>
        <dbReference type="ARBA" id="ARBA00022725"/>
    </source>
</evidence>
<dbReference type="PANTHER" id="PTHR21137">
    <property type="entry name" value="ODORANT RECEPTOR"/>
    <property type="match status" value="1"/>
</dbReference>
<dbReference type="GO" id="GO:0005549">
    <property type="term" value="F:odorant binding"/>
    <property type="evidence" value="ECO:0007669"/>
    <property type="project" value="InterPro"/>
</dbReference>
<dbReference type="GO" id="GO:0007165">
    <property type="term" value="P:signal transduction"/>
    <property type="evidence" value="ECO:0007669"/>
    <property type="project" value="UniProtKB-KW"/>
</dbReference>
<evidence type="ECO:0000256" key="6">
    <source>
        <dbReference type="ARBA" id="ARBA00022989"/>
    </source>
</evidence>
<feature type="transmembrane region" description="Helical" evidence="10">
    <location>
        <begin position="128"/>
        <end position="148"/>
    </location>
</feature>
<evidence type="ECO:0000256" key="7">
    <source>
        <dbReference type="ARBA" id="ARBA00023136"/>
    </source>
</evidence>
<dbReference type="PANTHER" id="PTHR21137:SF35">
    <property type="entry name" value="ODORANT RECEPTOR 19A-RELATED"/>
    <property type="match status" value="1"/>
</dbReference>
<feature type="transmembrane region" description="Helical" evidence="10">
    <location>
        <begin position="67"/>
        <end position="88"/>
    </location>
</feature>
<evidence type="ECO:0000256" key="1">
    <source>
        <dbReference type="ARBA" id="ARBA00004651"/>
    </source>
</evidence>
<comment type="caution">
    <text evidence="10">Lacks conserved residue(s) required for the propagation of feature annotation.</text>
</comment>
<keyword evidence="6 10" id="KW-1133">Transmembrane helix</keyword>
<dbReference type="GO" id="GO:0005886">
    <property type="term" value="C:plasma membrane"/>
    <property type="evidence" value="ECO:0007669"/>
    <property type="project" value="UniProtKB-SubCell"/>
</dbReference>
<feature type="transmembrane region" description="Helical" evidence="10">
    <location>
        <begin position="37"/>
        <end position="60"/>
    </location>
</feature>
<evidence type="ECO:0000256" key="10">
    <source>
        <dbReference type="RuleBase" id="RU351113"/>
    </source>
</evidence>
<proteinExistence type="inferred from homology"/>
<dbReference type="InterPro" id="IPR004117">
    <property type="entry name" value="7tm6_olfct_rcpt"/>
</dbReference>
<evidence type="ECO:0000256" key="2">
    <source>
        <dbReference type="ARBA" id="ARBA00022475"/>
    </source>
</evidence>
<feature type="transmembrane region" description="Helical" evidence="10">
    <location>
        <begin position="259"/>
        <end position="282"/>
    </location>
</feature>
<keyword evidence="4 10" id="KW-0812">Transmembrane</keyword>
<dbReference type="Pfam" id="PF02949">
    <property type="entry name" value="7tm_6"/>
    <property type="match status" value="1"/>
</dbReference>
<dbReference type="GO" id="GO:0004984">
    <property type="term" value="F:olfactory receptor activity"/>
    <property type="evidence" value="ECO:0007669"/>
    <property type="project" value="InterPro"/>
</dbReference>
<evidence type="ECO:0000256" key="4">
    <source>
        <dbReference type="ARBA" id="ARBA00022692"/>
    </source>
</evidence>
<evidence type="ECO:0000256" key="9">
    <source>
        <dbReference type="ARBA" id="ARBA00023224"/>
    </source>
</evidence>
<evidence type="ECO:0000313" key="12">
    <source>
        <dbReference type="Proteomes" id="UP001168821"/>
    </source>
</evidence>
<name>A0AA38IZM5_9CUCU</name>
<dbReference type="EMBL" id="JALNTZ010000002">
    <property type="protein sequence ID" value="KAJ3663416.1"/>
    <property type="molecule type" value="Genomic_DNA"/>
</dbReference>
<comment type="similarity">
    <text evidence="10">Belongs to the insect chemoreceptor superfamily. Heteromeric odorant receptor channel (TC 1.A.69) family.</text>
</comment>
<keyword evidence="2" id="KW-1003">Cell membrane</keyword>
<evidence type="ECO:0000313" key="11">
    <source>
        <dbReference type="EMBL" id="KAJ3663416.1"/>
    </source>
</evidence>
<keyword evidence="7 10" id="KW-0472">Membrane</keyword>
<feature type="transmembrane region" description="Helical" evidence="10">
    <location>
        <begin position="288"/>
        <end position="308"/>
    </location>
</feature>
<keyword evidence="3 10" id="KW-0716">Sensory transduction</keyword>
<keyword evidence="8 10" id="KW-0675">Receptor</keyword>
<feature type="transmembrane region" description="Helical" evidence="10">
    <location>
        <begin position="357"/>
        <end position="378"/>
    </location>
</feature>
<keyword evidence="9 10" id="KW-0807">Transducer</keyword>
<keyword evidence="12" id="KW-1185">Reference proteome</keyword>
<reference evidence="11" key="1">
    <citation type="journal article" date="2023" name="G3 (Bethesda)">
        <title>Whole genome assemblies of Zophobas morio and Tenebrio molitor.</title>
        <authorList>
            <person name="Kaur S."/>
            <person name="Stinson S.A."/>
            <person name="diCenzo G.C."/>
        </authorList>
    </citation>
    <scope>NUCLEOTIDE SEQUENCE</scope>
    <source>
        <strain evidence="11">QUZm001</strain>
    </source>
</reference>
<keyword evidence="5 10" id="KW-0552">Olfaction</keyword>
<accession>A0AA38IZM5</accession>
<evidence type="ECO:0000256" key="3">
    <source>
        <dbReference type="ARBA" id="ARBA00022606"/>
    </source>
</evidence>
<comment type="caution">
    <text evidence="11">The sequence shown here is derived from an EMBL/GenBank/DDBJ whole genome shotgun (WGS) entry which is preliminary data.</text>
</comment>
<dbReference type="AlphaFoldDB" id="A0AA38IZM5"/>
<dbReference type="Proteomes" id="UP001168821">
    <property type="component" value="Unassembled WGS sequence"/>
</dbReference>
<sequence length="387" mass="45412">MENFNWRQKLKLVLFSFKVIGLWPSNPKTYATNFYTLYATLSFILFGFGHTFVQMIQVILSPFDLEALAGTLFIACQTMAVMKAYGFMKQIKIMKDLMSKLNNDTFRSRNVTQEVTLNSNLKFWWNLYVGYEFVTYSTVLLWLSFPILDKSYKNSRLPCAAWYPYDFRKTPFYEITYFYQILSLCYLNVCNTNMDMLSVCLMVYIGAQCDILCDNLRSLGKCDEESRSEVFNRELVEIIEHHKEILKFVKNFNRFVDKILLAQFLASLLSLALAFFQITLIAPLTSEFLTVVSLITSTIFQIFLYCWYGNEVDIKSRKIFYAIFESEWIGVPPKAQQNLLIFSLRTRQQITIRTFKLFPLSLGTFMTIMRSAWSYFAVLRQVNIPQE</sequence>